<dbReference type="WBParaSite" id="MCOS_0000670701-mRNA-1">
    <property type="protein sequence ID" value="MCOS_0000670701-mRNA-1"/>
    <property type="gene ID" value="MCOS_0000670701"/>
</dbReference>
<dbReference type="EMBL" id="UXSR01005285">
    <property type="protein sequence ID" value="VDD80705.1"/>
    <property type="molecule type" value="Genomic_DNA"/>
</dbReference>
<reference evidence="4" key="1">
    <citation type="submission" date="2017-02" db="UniProtKB">
        <authorList>
            <consortium name="WormBaseParasite"/>
        </authorList>
    </citation>
    <scope>IDENTIFICATION</scope>
</reference>
<sequence length="73" mass="8234">MSYWSLQSTIVLLDPNGKHGYGVPRRCSESSRFKLPPVLFFAGVGDSLQRKTTPLRMRAEEAQSARKPANNRQ</sequence>
<evidence type="ECO:0000313" key="3">
    <source>
        <dbReference type="Proteomes" id="UP000267029"/>
    </source>
</evidence>
<dbReference type="Proteomes" id="UP000267029">
    <property type="component" value="Unassembled WGS sequence"/>
</dbReference>
<dbReference type="AlphaFoldDB" id="A0A0R3UHB5"/>
<name>A0A0R3UHB5_MESCO</name>
<evidence type="ECO:0000313" key="4">
    <source>
        <dbReference type="WBParaSite" id="MCOS_0000670701-mRNA-1"/>
    </source>
</evidence>
<accession>A0A0R3UHB5</accession>
<feature type="region of interest" description="Disordered" evidence="1">
    <location>
        <begin position="52"/>
        <end position="73"/>
    </location>
</feature>
<organism evidence="4">
    <name type="scientific">Mesocestoides corti</name>
    <name type="common">Flatworm</name>
    <dbReference type="NCBI Taxonomy" id="53468"/>
    <lineage>
        <taxon>Eukaryota</taxon>
        <taxon>Metazoa</taxon>
        <taxon>Spiralia</taxon>
        <taxon>Lophotrochozoa</taxon>
        <taxon>Platyhelminthes</taxon>
        <taxon>Cestoda</taxon>
        <taxon>Eucestoda</taxon>
        <taxon>Cyclophyllidea</taxon>
        <taxon>Mesocestoididae</taxon>
        <taxon>Mesocestoides</taxon>
    </lineage>
</organism>
<proteinExistence type="predicted"/>
<reference evidence="2 3" key="2">
    <citation type="submission" date="2018-10" db="EMBL/GenBank/DDBJ databases">
        <authorList>
            <consortium name="Pathogen Informatics"/>
        </authorList>
    </citation>
    <scope>NUCLEOTIDE SEQUENCE [LARGE SCALE GENOMIC DNA]</scope>
</reference>
<protein>
    <submittedName>
        <fullName evidence="2 4">Uncharacterized protein</fullName>
    </submittedName>
</protein>
<keyword evidence="3" id="KW-1185">Reference proteome</keyword>
<gene>
    <name evidence="2" type="ORF">MCOS_LOCUS6708</name>
</gene>
<evidence type="ECO:0000313" key="2">
    <source>
        <dbReference type="EMBL" id="VDD80705.1"/>
    </source>
</evidence>
<evidence type="ECO:0000256" key="1">
    <source>
        <dbReference type="SAM" id="MobiDB-lite"/>
    </source>
</evidence>